<dbReference type="AlphaFoldDB" id="A0A7X3H2T5"/>
<dbReference type="RefSeq" id="WP_160419834.1">
    <property type="nucleotide sequence ID" value="NZ_WTKP01000016.1"/>
</dbReference>
<comment type="caution">
    <text evidence="1">The sequence shown here is derived from an EMBL/GenBank/DDBJ whole genome shotgun (WGS) entry which is preliminary data.</text>
</comment>
<proteinExistence type="predicted"/>
<protein>
    <submittedName>
        <fullName evidence="1">Uncharacterized protein</fullName>
    </submittedName>
</protein>
<evidence type="ECO:0000313" key="1">
    <source>
        <dbReference type="EMBL" id="MWJ29501.1"/>
    </source>
</evidence>
<evidence type="ECO:0000313" key="2">
    <source>
        <dbReference type="Proteomes" id="UP000437638"/>
    </source>
</evidence>
<gene>
    <name evidence="1" type="ORF">GPM19_15070</name>
</gene>
<sequence>MENMLCDLFSEKPSDTTRVIEGGIVLKVEGDGFVYYNKQAILESKNELLKEEMLNIGGE</sequence>
<name>A0A7X3H2T5_9GAMM</name>
<reference evidence="1 2" key="1">
    <citation type="submission" date="2019-12" db="EMBL/GenBank/DDBJ databases">
        <title>Halomonas rutogse sp. nov. isolated from two lakes on Tibetan Plateau.</title>
        <authorList>
            <person name="Gao P."/>
        </authorList>
    </citation>
    <scope>NUCLEOTIDE SEQUENCE [LARGE SCALE GENOMIC DNA]</scope>
    <source>
        <strain evidence="1 2">ZH2S</strain>
    </source>
</reference>
<organism evidence="1 2">
    <name type="scientific">Vreelandella zhuhanensis</name>
    <dbReference type="NCBI Taxonomy" id="2684210"/>
    <lineage>
        <taxon>Bacteria</taxon>
        <taxon>Pseudomonadati</taxon>
        <taxon>Pseudomonadota</taxon>
        <taxon>Gammaproteobacteria</taxon>
        <taxon>Oceanospirillales</taxon>
        <taxon>Halomonadaceae</taxon>
        <taxon>Vreelandella</taxon>
    </lineage>
</organism>
<keyword evidence="2" id="KW-1185">Reference proteome</keyword>
<dbReference type="EMBL" id="WTKP01000016">
    <property type="protein sequence ID" value="MWJ29501.1"/>
    <property type="molecule type" value="Genomic_DNA"/>
</dbReference>
<accession>A0A7X3H2T5</accession>
<dbReference type="Proteomes" id="UP000437638">
    <property type="component" value="Unassembled WGS sequence"/>
</dbReference>